<evidence type="ECO:0000313" key="4">
    <source>
        <dbReference type="Proteomes" id="UP000746690"/>
    </source>
</evidence>
<evidence type="ECO:0000313" key="3">
    <source>
        <dbReference type="EMBL" id="NMH89114.1"/>
    </source>
</evidence>
<evidence type="ECO:0000256" key="1">
    <source>
        <dbReference type="SAM" id="Phobius"/>
    </source>
</evidence>
<evidence type="ECO:0000256" key="2">
    <source>
        <dbReference type="SAM" id="SignalP"/>
    </source>
</evidence>
<feature type="transmembrane region" description="Helical" evidence="1">
    <location>
        <begin position="178"/>
        <end position="204"/>
    </location>
</feature>
<keyword evidence="1" id="KW-0812">Transmembrane</keyword>
<dbReference type="Proteomes" id="UP000746690">
    <property type="component" value="Unassembled WGS sequence"/>
</dbReference>
<keyword evidence="2" id="KW-0732">Signal</keyword>
<evidence type="ECO:0008006" key="5">
    <source>
        <dbReference type="Google" id="ProtNLM"/>
    </source>
</evidence>
<feature type="chain" id="PRO_5046482692" description="Lipoprotein" evidence="2">
    <location>
        <begin position="30"/>
        <end position="247"/>
    </location>
</feature>
<dbReference type="EMBL" id="JABBHF010000010">
    <property type="protein sequence ID" value="NMH89114.1"/>
    <property type="molecule type" value="Genomic_DNA"/>
</dbReference>
<dbReference type="RefSeq" id="WP_169675783.1">
    <property type="nucleotide sequence ID" value="NZ_JABBHF010000010.1"/>
</dbReference>
<keyword evidence="1" id="KW-1133">Transmembrane helix</keyword>
<keyword evidence="1" id="KW-0472">Membrane</keyword>
<comment type="caution">
    <text evidence="3">The sequence shown here is derived from an EMBL/GenBank/DDBJ whole genome shotgun (WGS) entry which is preliminary data.</text>
</comment>
<accession>A0ABX1RZT6</accession>
<name>A0ABX1RZT6_9FLAO</name>
<proteinExistence type="predicted"/>
<dbReference type="PROSITE" id="PS51257">
    <property type="entry name" value="PROKAR_LIPOPROTEIN"/>
    <property type="match status" value="1"/>
</dbReference>
<reference evidence="3 4" key="1">
    <citation type="submission" date="2020-04" db="EMBL/GenBank/DDBJ databases">
        <title>A Flavivirga sp. nov.</title>
        <authorList>
            <person name="Sun X."/>
        </authorList>
    </citation>
    <scope>NUCLEOTIDE SEQUENCE [LARGE SCALE GENOMIC DNA]</scope>
    <source>
        <strain evidence="3 4">Y03</strain>
    </source>
</reference>
<sequence length="247" mass="27646">MLFYKIIKKTYFSLFLATLLLFTSCTQYANDIDENITITSQITEHLSLEDYVNNHINLTSKLFDIINNEKNVSQDILRESKRYSTSKENIKTLKEAGFKETEIISDLLIKISNNTSKFIQNNPTLTKFSENEIEDTLTIEIDKQLKFNKLAKLAESKYSKSDCQSRFETAKGRCKTNFAIGIAGLAISGFFSFGLGTVVGAGFVSGLAVKCSNDALADYNACYQLLQDEAPIPIDPPKNDSILDITP</sequence>
<feature type="signal peptide" evidence="2">
    <location>
        <begin position="1"/>
        <end position="29"/>
    </location>
</feature>
<organism evidence="3 4">
    <name type="scientific">Flavivirga algicola</name>
    <dbReference type="NCBI Taxonomy" id="2729136"/>
    <lineage>
        <taxon>Bacteria</taxon>
        <taxon>Pseudomonadati</taxon>
        <taxon>Bacteroidota</taxon>
        <taxon>Flavobacteriia</taxon>
        <taxon>Flavobacteriales</taxon>
        <taxon>Flavobacteriaceae</taxon>
        <taxon>Flavivirga</taxon>
    </lineage>
</organism>
<protein>
    <recommendedName>
        <fullName evidence="5">Lipoprotein</fullName>
    </recommendedName>
</protein>
<keyword evidence="4" id="KW-1185">Reference proteome</keyword>
<gene>
    <name evidence="3" type="ORF">HHX25_16505</name>
</gene>